<dbReference type="GeneID" id="111085742"/>
<feature type="domain" description="Non-haem dioxygenase N-terminal" evidence="1">
    <location>
        <begin position="55"/>
        <end position="145"/>
    </location>
</feature>
<dbReference type="SUPFAM" id="SSF51197">
    <property type="entry name" value="Clavaminate synthase-like"/>
    <property type="match status" value="1"/>
</dbReference>
<proteinExistence type="predicted"/>
<accession>A0ABM1SCU9</accession>
<name>A0ABM1SCU9_LIMPO</name>
<gene>
    <name evidence="3" type="primary">LOC111085742</name>
</gene>
<reference evidence="3" key="1">
    <citation type="submission" date="2025-08" db="UniProtKB">
        <authorList>
            <consortium name="RefSeq"/>
        </authorList>
    </citation>
    <scope>IDENTIFICATION</scope>
    <source>
        <tissue evidence="3">Muscle</tissue>
    </source>
</reference>
<evidence type="ECO:0000259" key="1">
    <source>
        <dbReference type="Pfam" id="PF14226"/>
    </source>
</evidence>
<evidence type="ECO:0000313" key="2">
    <source>
        <dbReference type="Proteomes" id="UP000694941"/>
    </source>
</evidence>
<dbReference type="Proteomes" id="UP000694941">
    <property type="component" value="Unplaced"/>
</dbReference>
<protein>
    <submittedName>
        <fullName evidence="3">Probable 2-oxoglutarate-dependent dioxygenase At3g50210</fullName>
    </submittedName>
</protein>
<organism evidence="2 3">
    <name type="scientific">Limulus polyphemus</name>
    <name type="common">Atlantic horseshoe crab</name>
    <dbReference type="NCBI Taxonomy" id="6850"/>
    <lineage>
        <taxon>Eukaryota</taxon>
        <taxon>Metazoa</taxon>
        <taxon>Ecdysozoa</taxon>
        <taxon>Arthropoda</taxon>
        <taxon>Chelicerata</taxon>
        <taxon>Merostomata</taxon>
        <taxon>Xiphosura</taxon>
        <taxon>Limulidae</taxon>
        <taxon>Limulus</taxon>
    </lineage>
</organism>
<keyword evidence="3" id="KW-0560">Oxidoreductase</keyword>
<dbReference type="RefSeq" id="XP_022241454.1">
    <property type="nucleotide sequence ID" value="XM_022385746.1"/>
</dbReference>
<dbReference type="InterPro" id="IPR026992">
    <property type="entry name" value="DIOX_N"/>
</dbReference>
<keyword evidence="2" id="KW-1185">Reference proteome</keyword>
<dbReference type="Gene3D" id="2.60.120.330">
    <property type="entry name" value="B-lactam Antibiotic, Isopenicillin N Synthase, Chain"/>
    <property type="match status" value="1"/>
</dbReference>
<sequence>MKENFRSQSSPSFSSSPRLFPQLVNSSLGKLSVKTFTHIPSNILEKRLLETREPSKESVRHVATQIHRSFSQIGFAYLINHGFPKEQVLAVQQKSLEFFKLPINVKEKYKRSLPYGLGGYLSFNKEILQPGVQQEMKETFEMIKADSVFPAADEVPGFKQSCVNFLDSCRTLSRRFLKVLAVALGGIKNRKMGLSHSAK</sequence>
<evidence type="ECO:0000313" key="3">
    <source>
        <dbReference type="RefSeq" id="XP_022241454.1"/>
    </source>
</evidence>
<dbReference type="Pfam" id="PF14226">
    <property type="entry name" value="DIOX_N"/>
    <property type="match status" value="1"/>
</dbReference>
<dbReference type="InterPro" id="IPR027443">
    <property type="entry name" value="IPNS-like_sf"/>
</dbReference>
<dbReference type="GO" id="GO:0051213">
    <property type="term" value="F:dioxygenase activity"/>
    <property type="evidence" value="ECO:0007669"/>
    <property type="project" value="UniProtKB-KW"/>
</dbReference>
<keyword evidence="3" id="KW-0223">Dioxygenase</keyword>